<dbReference type="SUPFAM" id="SSF48726">
    <property type="entry name" value="Immunoglobulin"/>
    <property type="match status" value="1"/>
</dbReference>
<dbReference type="SMART" id="SM00409">
    <property type="entry name" value="IG"/>
    <property type="match status" value="1"/>
</dbReference>
<name>A0A9Q8VHC2_9GAMA</name>
<dbReference type="Proteomes" id="UP001142430">
    <property type="component" value="Segment"/>
</dbReference>
<sequence>MILILTLLLVVPVTADIYVKVGDTLTLNADHLPANGTFFWSRARSWDPNRRDEIAKTGNCTMRSYYGDRIKTCGQTLTITNITVHDAAIYHSRVRESGKNEWQNFTVIVFDSQPVLSPMLMMRNHIFLRCDDLRNRQAVTYLENRPTKDSAHMHHDHKQYYSLSMITRRFMTDTLRCCSEYQNFTTCGPWTNITHYFYLSTYTAGSRPWCTHKGGS</sequence>
<dbReference type="InterPro" id="IPR013783">
    <property type="entry name" value="Ig-like_fold"/>
</dbReference>
<organism evidence="2 3">
    <name type="scientific">Saguinine gammaherpesvirus 1</name>
    <dbReference type="NCBI Taxonomy" id="2169901"/>
    <lineage>
        <taxon>Viruses</taxon>
        <taxon>Duplodnaviria</taxon>
        <taxon>Heunggongvirae</taxon>
        <taxon>Peploviricota</taxon>
        <taxon>Herviviricetes</taxon>
        <taxon>Herpesvirales</taxon>
        <taxon>Orthoherpesviridae</taxon>
        <taxon>Gammaherpesvirinae</taxon>
    </lineage>
</organism>
<evidence type="ECO:0000313" key="2">
    <source>
        <dbReference type="EMBL" id="UNP64436.1"/>
    </source>
</evidence>
<protein>
    <recommendedName>
        <fullName evidence="1">Immunoglobulin domain-containing protein</fullName>
    </recommendedName>
</protein>
<evidence type="ECO:0000313" key="3">
    <source>
        <dbReference type="Proteomes" id="UP001142430"/>
    </source>
</evidence>
<feature type="domain" description="Immunoglobulin" evidence="1">
    <location>
        <begin position="14"/>
        <end position="110"/>
    </location>
</feature>
<dbReference type="InterPro" id="IPR003599">
    <property type="entry name" value="Ig_sub"/>
</dbReference>
<dbReference type="EMBL" id="OK337614">
    <property type="protein sequence ID" value="UNP64436.1"/>
    <property type="molecule type" value="Genomic_DNA"/>
</dbReference>
<accession>A0A9Q8VHC2</accession>
<dbReference type="InterPro" id="IPR036179">
    <property type="entry name" value="Ig-like_dom_sf"/>
</dbReference>
<reference evidence="2" key="1">
    <citation type="submission" date="2021-09" db="EMBL/GenBank/DDBJ databases">
        <title>The complete genome of the Saguinine gammaherpesvirus 1 (SgGHV-1).</title>
        <authorList>
            <person name="Marti-Carreras J."/>
            <person name="Maes P."/>
        </authorList>
    </citation>
    <scope>NUCLEOTIDE SEQUENCE</scope>
    <source>
        <strain evidence="2">S338D</strain>
    </source>
</reference>
<evidence type="ECO:0000259" key="1">
    <source>
        <dbReference type="SMART" id="SM00409"/>
    </source>
</evidence>
<dbReference type="Gene3D" id="2.60.40.10">
    <property type="entry name" value="Immunoglobulins"/>
    <property type="match status" value="1"/>
</dbReference>
<proteinExistence type="predicted"/>